<dbReference type="EMBL" id="CP012644">
    <property type="protein sequence ID" value="ALJ01662.1"/>
    <property type="molecule type" value="Genomic_DNA"/>
</dbReference>
<geneLocation type="plasmid" evidence="1 2">
    <name>1</name>
</geneLocation>
<dbReference type="Proteomes" id="UP000061382">
    <property type="component" value="Plasmid 1"/>
</dbReference>
<name>A0A0P0CVM6_9BACT</name>
<evidence type="ECO:0000313" key="1">
    <source>
        <dbReference type="EMBL" id="ALJ01662.1"/>
    </source>
</evidence>
<proteinExistence type="predicted"/>
<accession>A0A0P0CVM6</accession>
<dbReference type="PATRIC" id="fig|512763.3.peg.4755"/>
<dbReference type="RefSeq" id="WP_062546125.1">
    <property type="nucleotide sequence ID" value="NZ_CP012644.1"/>
</dbReference>
<gene>
    <name evidence="1" type="ORF">DC20_21625</name>
</gene>
<dbReference type="AlphaFoldDB" id="A0A0P0CVM6"/>
<keyword evidence="2" id="KW-1185">Reference proteome</keyword>
<keyword evidence="1" id="KW-0614">Plasmid</keyword>
<reference evidence="1 2" key="1">
    <citation type="submission" date="2015-08" db="EMBL/GenBank/DDBJ databases">
        <title>Complete genome sequence of Rufibacter tibetensis strain 1351t, a radiation-resistant bacterium from tibet plateau.</title>
        <authorList>
            <person name="Dai J."/>
        </authorList>
    </citation>
    <scope>NUCLEOTIDE SEQUENCE [LARGE SCALE GENOMIC DNA]</scope>
    <source>
        <strain evidence="1 2">1351</strain>
        <plasmid evidence="1 2">1</plasmid>
    </source>
</reference>
<protein>
    <submittedName>
        <fullName evidence="1">Uncharacterized protein</fullName>
    </submittedName>
</protein>
<dbReference type="KEGG" id="rti:DC20_21625"/>
<organism evidence="1 2">
    <name type="scientific">Rufibacter tibetensis</name>
    <dbReference type="NCBI Taxonomy" id="512763"/>
    <lineage>
        <taxon>Bacteria</taxon>
        <taxon>Pseudomonadati</taxon>
        <taxon>Bacteroidota</taxon>
        <taxon>Cytophagia</taxon>
        <taxon>Cytophagales</taxon>
        <taxon>Hymenobacteraceae</taxon>
        <taxon>Rufibacter</taxon>
    </lineage>
</organism>
<sequence length="65" mass="7410">MFNSLPLGSNVNQEESIPVLPYGKFVLIKDGRIMGYFSTYYAACRYGFTNCEKGNFSVEESRQQN</sequence>
<evidence type="ECO:0000313" key="2">
    <source>
        <dbReference type="Proteomes" id="UP000061382"/>
    </source>
</evidence>